<dbReference type="EMBL" id="LMWL01000068">
    <property type="protein sequence ID" value="KUM91858.1"/>
    <property type="molecule type" value="Genomic_DNA"/>
</dbReference>
<comment type="caution">
    <text evidence="2">The sequence shown here is derived from an EMBL/GenBank/DDBJ whole genome shotgun (WGS) entry which is preliminary data.</text>
</comment>
<protein>
    <submittedName>
        <fullName evidence="2">Uncharacterized protein</fullName>
    </submittedName>
</protein>
<reference evidence="2 3" key="1">
    <citation type="submission" date="2015-10" db="EMBL/GenBank/DDBJ databases">
        <title>Draft genome sequence of Streptomyces cellostaticus DSM 40189, type strain for the species Streptomyces cellostaticus.</title>
        <authorList>
            <person name="Ruckert C."/>
            <person name="Winkler A."/>
            <person name="Kalinowski J."/>
            <person name="Kampfer P."/>
            <person name="Glaeser S."/>
        </authorList>
    </citation>
    <scope>NUCLEOTIDE SEQUENCE [LARGE SCALE GENOMIC DNA]</scope>
    <source>
        <strain evidence="2 3">DSM 40189</strain>
    </source>
</reference>
<evidence type="ECO:0000313" key="2">
    <source>
        <dbReference type="EMBL" id="KUM91858.1"/>
    </source>
</evidence>
<evidence type="ECO:0000313" key="3">
    <source>
        <dbReference type="Proteomes" id="UP000054241"/>
    </source>
</evidence>
<dbReference type="OrthoDB" id="4330123at2"/>
<keyword evidence="1" id="KW-1133">Transmembrane helix</keyword>
<organism evidence="2 3">
    <name type="scientific">Streptomyces cellostaticus</name>
    <dbReference type="NCBI Taxonomy" id="67285"/>
    <lineage>
        <taxon>Bacteria</taxon>
        <taxon>Bacillati</taxon>
        <taxon>Actinomycetota</taxon>
        <taxon>Actinomycetes</taxon>
        <taxon>Kitasatosporales</taxon>
        <taxon>Streptomycetaceae</taxon>
        <taxon>Streptomyces</taxon>
    </lineage>
</organism>
<dbReference type="AlphaFoldDB" id="A0A101NEL2"/>
<keyword evidence="1" id="KW-0472">Membrane</keyword>
<keyword evidence="1" id="KW-0812">Transmembrane</keyword>
<evidence type="ECO:0000256" key="1">
    <source>
        <dbReference type="SAM" id="Phobius"/>
    </source>
</evidence>
<gene>
    <name evidence="2" type="ORF">AQI88_34935</name>
</gene>
<feature type="transmembrane region" description="Helical" evidence="1">
    <location>
        <begin position="31"/>
        <end position="49"/>
    </location>
</feature>
<feature type="transmembrane region" description="Helical" evidence="1">
    <location>
        <begin position="56"/>
        <end position="75"/>
    </location>
</feature>
<dbReference type="STRING" id="67285.AQI88_34935"/>
<keyword evidence="3" id="KW-1185">Reference proteome</keyword>
<sequence length="121" mass="12251">MLAGAATAVGAVGALLALTDAGSPLRGPCTLFFLLTAPAVAVGAALRGLDPVGRVLTALAGAVVLNMLVAQGMLAVHRWTVRGGVVAVTALSLLLLLLVLGREKFRSRKQTQDGPTQAKVV</sequence>
<proteinExistence type="predicted"/>
<accession>A0A101NEL2</accession>
<name>A0A101NEL2_9ACTN</name>
<dbReference type="Proteomes" id="UP000054241">
    <property type="component" value="Unassembled WGS sequence"/>
</dbReference>
<feature type="transmembrane region" description="Helical" evidence="1">
    <location>
        <begin position="81"/>
        <end position="100"/>
    </location>
</feature>